<dbReference type="PROSITE" id="PS50096">
    <property type="entry name" value="IQ"/>
    <property type="match status" value="1"/>
</dbReference>
<feature type="compositionally biased region" description="Basic and acidic residues" evidence="3">
    <location>
        <begin position="697"/>
        <end position="715"/>
    </location>
</feature>
<feature type="region of interest" description="Disordered" evidence="3">
    <location>
        <begin position="343"/>
        <end position="512"/>
    </location>
</feature>
<dbReference type="PROSITE" id="PS00383">
    <property type="entry name" value="TYR_PHOSPHATASE_1"/>
    <property type="match status" value="1"/>
</dbReference>
<feature type="compositionally biased region" description="Acidic residues" evidence="3">
    <location>
        <begin position="469"/>
        <end position="481"/>
    </location>
</feature>
<evidence type="ECO:0000259" key="4">
    <source>
        <dbReference type="PROSITE" id="PS51339"/>
    </source>
</evidence>
<feature type="region of interest" description="Disordered" evidence="3">
    <location>
        <begin position="697"/>
        <end position="832"/>
    </location>
</feature>
<dbReference type="InterPro" id="IPR029021">
    <property type="entry name" value="Prot-tyrosine_phosphatase-like"/>
</dbReference>
<dbReference type="VEuPathDB" id="FungiDB:PC110_g521"/>
<feature type="compositionally biased region" description="Polar residues" evidence="3">
    <location>
        <begin position="245"/>
        <end position="275"/>
    </location>
</feature>
<dbReference type="Proteomes" id="UP000697107">
    <property type="component" value="Unassembled WGS sequence"/>
</dbReference>
<feature type="compositionally biased region" description="Basic and acidic residues" evidence="3">
    <location>
        <begin position="782"/>
        <end position="808"/>
    </location>
</feature>
<dbReference type="InterPro" id="IPR003595">
    <property type="entry name" value="Tyr_Pase_cat"/>
</dbReference>
<dbReference type="InterPro" id="IPR016130">
    <property type="entry name" value="Tyr_Pase_AS"/>
</dbReference>
<feature type="compositionally biased region" description="Acidic residues" evidence="3">
    <location>
        <begin position="1030"/>
        <end position="1041"/>
    </location>
</feature>
<comment type="caution">
    <text evidence="5">The sequence shown here is derived from an EMBL/GenBank/DDBJ whole genome shotgun (WGS) entry which is preliminary data.</text>
</comment>
<evidence type="ECO:0000256" key="1">
    <source>
        <dbReference type="PIRSR" id="PIRSR630564-1"/>
    </source>
</evidence>
<feature type="compositionally biased region" description="Basic and acidic residues" evidence="3">
    <location>
        <begin position="482"/>
        <end position="499"/>
    </location>
</feature>
<feature type="compositionally biased region" description="Low complexity" evidence="3">
    <location>
        <begin position="764"/>
        <end position="774"/>
    </location>
</feature>
<feature type="binding site" evidence="2">
    <location>
        <begin position="1487"/>
        <end position="1493"/>
    </location>
    <ligand>
        <name>substrate</name>
    </ligand>
</feature>
<feature type="compositionally biased region" description="Low complexity" evidence="3">
    <location>
        <begin position="731"/>
        <end position="748"/>
    </location>
</feature>
<accession>A0A8T1G7T5</accession>
<dbReference type="VEuPathDB" id="FungiDB:PC110_g520"/>
<feature type="compositionally biased region" description="Basic and acidic residues" evidence="3">
    <location>
        <begin position="403"/>
        <end position="423"/>
    </location>
</feature>
<proteinExistence type="predicted"/>
<dbReference type="EMBL" id="RCML01000225">
    <property type="protein sequence ID" value="KAG2984800.1"/>
    <property type="molecule type" value="Genomic_DNA"/>
</dbReference>
<feature type="binding site" evidence="2">
    <location>
        <begin position="1424"/>
        <end position="1425"/>
    </location>
    <ligand>
        <name>substrate</name>
    </ligand>
</feature>
<feature type="domain" description="Myotubularin phosphatase" evidence="4">
    <location>
        <begin position="1271"/>
        <end position="1668"/>
    </location>
</feature>
<dbReference type="InterPro" id="IPR010569">
    <property type="entry name" value="Myotubularin-like_Pase_dom"/>
</dbReference>
<name>A0A8T1G7T5_9STRA</name>
<organism evidence="5 6">
    <name type="scientific">Phytophthora cactorum</name>
    <dbReference type="NCBI Taxonomy" id="29920"/>
    <lineage>
        <taxon>Eukaryota</taxon>
        <taxon>Sar</taxon>
        <taxon>Stramenopiles</taxon>
        <taxon>Oomycota</taxon>
        <taxon>Peronosporomycetes</taxon>
        <taxon>Peronosporales</taxon>
        <taxon>Peronosporaceae</taxon>
        <taxon>Phytophthora</taxon>
    </lineage>
</organism>
<evidence type="ECO:0000256" key="3">
    <source>
        <dbReference type="SAM" id="MobiDB-lite"/>
    </source>
</evidence>
<gene>
    <name evidence="5" type="ORF">PC118_g8672</name>
</gene>
<dbReference type="PANTHER" id="PTHR10807:SF128">
    <property type="entry name" value="PHOSPHATIDYLINOSITOL-3,5-BISPHOSPHATE 3-PHOSPHATASE"/>
    <property type="match status" value="1"/>
</dbReference>
<dbReference type="Pfam" id="PF06602">
    <property type="entry name" value="Myotub-related"/>
    <property type="match status" value="1"/>
</dbReference>
<evidence type="ECO:0000313" key="6">
    <source>
        <dbReference type="Proteomes" id="UP000697107"/>
    </source>
</evidence>
<sequence>MAYDPYKSLLANARREHLKHNADLNTHLVGNVFLPAIDSQHKKNSSASTASLKHLKVIEQCIKAESKREGRLAKCATIKERRIMTKKFQTQRERERDLIQTLMLGNFPERQHEITILEKEVVVATTPRQHLNAEVTGLSARVAAPDRVFRKADVTGGIPKTKPHAHKAFKLPECNGSPGKKSNASEQDAASVKLSSPPRLAPRKTQPVTPTRKKRSPSLSAKESSVMPSSSRVTIPSEITEAAASPNQSVQSPYMSLHQHQTRSAKATAQLSSLPNKPAEMVSSTELLNADASMEGQQKEASIAFDGALSFSEAQQFAEAMGSDAQLLKEKCEKILAEFATQTTPRLLEDAVPDTKTSSRPELPPMDTSLVAALTHEASSTTPRRPQSDRAQQSTRQSFIESLAKENKILRERKEAIRQKVDNDVNAGSESTHEDQSLAEEEEDKSQASKEEESAIDIKNALDSTDIGGAEEDQSLADEEDKSQGSKDEVPAIDIKDELNSADIGSGEEDYGDDFVEQDDEENDELETDVAETLFDLVDLVEAAIAEEEKIIVPSPRTVSTRPRSSMGRTTKYVLRIQSVFRGYRARIAFRLALYEDALSCGVLGAMPGTIQGRSGWYLDPKRLIAYYFVIPDPDGEWEQKYTLRCSRLVLTPYEMRQELLERRLYDINLDRARGIRQTMATGRDSDFYVNVTSDGCRDETDERLSTHSARHQDDAEYTSVLYPRPVDVMSPTSSSSNGSGSEFYSTSTQMKNGATGDIRAPNAAAPTSATATETETDSDPEESRSDADKEKEHVIRATNSAEDKSDADAEVTDDEECKSLGEASTAEETDQDRFKLAIALDFETDTNAAMSIGPPSVTRQTSSSFSDLGDYEDFSFSDAITIPNGGGPGSVESSSNSGTPTTFYPIYENEAFRFTHASVSNCGYGSYDAIEKIPGVYTNSPARSARSANSPTMLRLDSYGYNGGRITPTFQLTQPADESQPLIGDIYPVSGEVVRLRVDNAAYIIFYKSDDSGEEQNTKNEMLAMSSSSEDDMDASEWSEEGSGRAAPPRSYASLGAAGYKVQTDNCFTRDYNHPTRSLGRGLFRASTSVGSAFLKGAAGLVNKTYQGGANGGVFGFAKGLGMGMLGLGTHTVKGAFRGVGQVTHLVGEMVLGTAPHFSIDGTLVFTNYRIIWQALSTKDAMEIPLASILSAESSTTAPHVANIEGKHLLRASLAFQDETTCSDFLGCIWELYSTGGSPPHYLFAHLHYQALRHKDELKTADGTGLETSNASLYDAEEDYRRLKLLDEDSWMRLYDNSDYTMFPSYPDTFVIPSVLDEDDLRELSAYRSASRIPAVVWRHPHTGALVCRCAQPCTGLSGYVVEADQKMVSALQHATSAYGDARFHFFDARSQMAAAANSAQGKGTEDPRNYPNSELHFCDIANIHAVRSSYASLAAVCQPGHERESSGWLFQLRNTFWFLHLSNILSTSQEICRYLSQGNSVMIHCSDGWDRTPQLTAMVQLLLDPYYRTIRGLLCLIEKEWCSFGHLFRYRYGHGEGPGQQELEEQSPVFIQWLDALWQIWRQQPWAFEFNEALLSALYESIFSGLYGNFLYNNERQRRQEEATAPTRSLWFVLLEQMERYLNVEYDSAKNFNSIGLVLPFSSEENDLVMWANHLVYADPVCRKYE</sequence>
<evidence type="ECO:0000256" key="2">
    <source>
        <dbReference type="PIRSR" id="PIRSR630564-2"/>
    </source>
</evidence>
<feature type="active site" description="Phosphocysteine intermediate" evidence="1">
    <location>
        <position position="1487"/>
    </location>
</feature>
<feature type="region of interest" description="Disordered" evidence="3">
    <location>
        <begin position="880"/>
        <end position="899"/>
    </location>
</feature>
<dbReference type="PANTHER" id="PTHR10807">
    <property type="entry name" value="MYOTUBULARIN-RELATED"/>
    <property type="match status" value="1"/>
</dbReference>
<dbReference type="SUPFAM" id="SSF52799">
    <property type="entry name" value="(Phosphotyrosine protein) phosphatases II"/>
    <property type="match status" value="1"/>
</dbReference>
<feature type="compositionally biased region" description="Polar residues" evidence="3">
    <location>
        <begin position="217"/>
        <end position="234"/>
    </location>
</feature>
<dbReference type="InterPro" id="IPR030564">
    <property type="entry name" value="Myotubularin"/>
</dbReference>
<dbReference type="CDD" id="cd14507">
    <property type="entry name" value="PTP-MTM-like"/>
    <property type="match status" value="1"/>
</dbReference>
<protein>
    <recommendedName>
        <fullName evidence="4">Myotubularin phosphatase domain-containing protein</fullName>
    </recommendedName>
</protein>
<feature type="region of interest" description="Disordered" evidence="3">
    <location>
        <begin position="154"/>
        <end position="284"/>
    </location>
</feature>
<feature type="region of interest" description="Disordered" evidence="3">
    <location>
        <begin position="1025"/>
        <end position="1051"/>
    </location>
</feature>
<dbReference type="SMART" id="SM00404">
    <property type="entry name" value="PTPc_motif"/>
    <property type="match status" value="1"/>
</dbReference>
<dbReference type="GO" id="GO:0005737">
    <property type="term" value="C:cytoplasm"/>
    <property type="evidence" value="ECO:0007669"/>
    <property type="project" value="TreeGrafter"/>
</dbReference>
<feature type="compositionally biased region" description="Polar residues" evidence="3">
    <location>
        <begin position="377"/>
        <end position="400"/>
    </location>
</feature>
<evidence type="ECO:0000313" key="5">
    <source>
        <dbReference type="EMBL" id="KAG2984800.1"/>
    </source>
</evidence>
<dbReference type="PROSITE" id="PS51339">
    <property type="entry name" value="PPASE_MYOTUBULARIN"/>
    <property type="match status" value="1"/>
</dbReference>
<reference evidence="5" key="1">
    <citation type="submission" date="2018-10" db="EMBL/GenBank/DDBJ databases">
        <title>Effector identification in a new, highly contiguous assembly of the strawberry crown rot pathogen Phytophthora cactorum.</title>
        <authorList>
            <person name="Armitage A.D."/>
            <person name="Nellist C.F."/>
            <person name="Bates H."/>
            <person name="Vickerstaff R.J."/>
            <person name="Harrison R.J."/>
        </authorList>
    </citation>
    <scope>NUCLEOTIDE SEQUENCE</scope>
    <source>
        <strain evidence="5">P415</strain>
    </source>
</reference>